<organism evidence="3">
    <name type="scientific">Ananas comosus var. bracteatus</name>
    <name type="common">red pineapple</name>
    <dbReference type="NCBI Taxonomy" id="296719"/>
    <lineage>
        <taxon>Eukaryota</taxon>
        <taxon>Viridiplantae</taxon>
        <taxon>Streptophyta</taxon>
        <taxon>Embryophyta</taxon>
        <taxon>Tracheophyta</taxon>
        <taxon>Spermatophyta</taxon>
        <taxon>Magnoliopsida</taxon>
        <taxon>Liliopsida</taxon>
        <taxon>Poales</taxon>
        <taxon>Bromeliaceae</taxon>
        <taxon>Bromelioideae</taxon>
        <taxon>Ananas</taxon>
    </lineage>
</organism>
<feature type="region of interest" description="Disordered" evidence="1">
    <location>
        <begin position="178"/>
        <end position="206"/>
    </location>
</feature>
<name>A0A6V7Q591_ANACO</name>
<sequence length="235" mass="26764">MYENNSTCHQPTTSTKVGIHLTLSSTVEDQTTVSHFRVFGCVCYVFVPDHLRSKINKKATRCIFVGYDSERKGWRCCDPTTSRCYTSRNVVFNEASSWWSSQEVILPDSKEIKIKLQEKLGEQVQEEEKTTSEQGESGQPSIEPTSDGNSRSLQNPRKMACIFKPQKKIDQAKLQIQSAQLRKSSRQRKDNPKYANAALAGKEKIPKEPATYKEAVTSKKWRNAIDKEIQVLKQN</sequence>
<feature type="region of interest" description="Disordered" evidence="1">
    <location>
        <begin position="123"/>
        <end position="155"/>
    </location>
</feature>
<feature type="domain" description="Retroviral polymerase SH3-like" evidence="2">
    <location>
        <begin position="41"/>
        <end position="98"/>
    </location>
</feature>
<dbReference type="InterPro" id="IPR057670">
    <property type="entry name" value="SH3_retrovirus"/>
</dbReference>
<evidence type="ECO:0000256" key="1">
    <source>
        <dbReference type="SAM" id="MobiDB-lite"/>
    </source>
</evidence>
<protein>
    <recommendedName>
        <fullName evidence="2">Retroviral polymerase SH3-like domain-containing protein</fullName>
    </recommendedName>
</protein>
<proteinExistence type="predicted"/>
<gene>
    <name evidence="3" type="ORF">CB5_LOCUS21379</name>
</gene>
<feature type="compositionally biased region" description="Polar residues" evidence="1">
    <location>
        <begin position="132"/>
        <end position="155"/>
    </location>
</feature>
<accession>A0A6V7Q591</accession>
<evidence type="ECO:0000313" key="3">
    <source>
        <dbReference type="EMBL" id="CAD1838168.1"/>
    </source>
</evidence>
<evidence type="ECO:0000259" key="2">
    <source>
        <dbReference type="Pfam" id="PF25597"/>
    </source>
</evidence>
<reference evidence="3" key="1">
    <citation type="submission" date="2020-07" db="EMBL/GenBank/DDBJ databases">
        <authorList>
            <person name="Lin J."/>
        </authorList>
    </citation>
    <scope>NUCLEOTIDE SEQUENCE</scope>
</reference>
<dbReference type="AlphaFoldDB" id="A0A6V7Q591"/>
<dbReference type="Pfam" id="PF25597">
    <property type="entry name" value="SH3_retrovirus"/>
    <property type="match status" value="1"/>
</dbReference>
<dbReference type="EMBL" id="LR862133">
    <property type="protein sequence ID" value="CAD1838168.1"/>
    <property type="molecule type" value="Genomic_DNA"/>
</dbReference>